<sequence>MFRLLRLTIILGIGIAIGIWFERSLMRAECKAGEGQWTGTICLNSELLQ</sequence>
<comment type="caution">
    <text evidence="2">The sequence shown here is derived from an EMBL/GenBank/DDBJ whole genome shotgun (WGS) entry which is preliminary data.</text>
</comment>
<keyword evidence="1" id="KW-0812">Transmembrane</keyword>
<accession>A0A0F9P685</accession>
<evidence type="ECO:0000313" key="2">
    <source>
        <dbReference type="EMBL" id="KKN25594.1"/>
    </source>
</evidence>
<evidence type="ECO:0000256" key="1">
    <source>
        <dbReference type="SAM" id="Phobius"/>
    </source>
</evidence>
<name>A0A0F9P685_9ZZZZ</name>
<gene>
    <name evidence="2" type="ORF">LCGC14_0883280</name>
</gene>
<protein>
    <submittedName>
        <fullName evidence="2">Uncharacterized protein</fullName>
    </submittedName>
</protein>
<keyword evidence="1" id="KW-0472">Membrane</keyword>
<dbReference type="EMBL" id="LAZR01002790">
    <property type="protein sequence ID" value="KKN25594.1"/>
    <property type="molecule type" value="Genomic_DNA"/>
</dbReference>
<organism evidence="2">
    <name type="scientific">marine sediment metagenome</name>
    <dbReference type="NCBI Taxonomy" id="412755"/>
    <lineage>
        <taxon>unclassified sequences</taxon>
        <taxon>metagenomes</taxon>
        <taxon>ecological metagenomes</taxon>
    </lineage>
</organism>
<feature type="transmembrane region" description="Helical" evidence="1">
    <location>
        <begin position="6"/>
        <end position="21"/>
    </location>
</feature>
<dbReference type="AlphaFoldDB" id="A0A0F9P685"/>
<proteinExistence type="predicted"/>
<keyword evidence="1" id="KW-1133">Transmembrane helix</keyword>
<reference evidence="2" key="1">
    <citation type="journal article" date="2015" name="Nature">
        <title>Complex archaea that bridge the gap between prokaryotes and eukaryotes.</title>
        <authorList>
            <person name="Spang A."/>
            <person name="Saw J.H."/>
            <person name="Jorgensen S.L."/>
            <person name="Zaremba-Niedzwiedzka K."/>
            <person name="Martijn J."/>
            <person name="Lind A.E."/>
            <person name="van Eijk R."/>
            <person name="Schleper C."/>
            <person name="Guy L."/>
            <person name="Ettema T.J."/>
        </authorList>
    </citation>
    <scope>NUCLEOTIDE SEQUENCE</scope>
</reference>